<feature type="compositionally biased region" description="Polar residues" evidence="1">
    <location>
        <begin position="1"/>
        <end position="10"/>
    </location>
</feature>
<sequence>MSSNSATGLGSDNKALGEGSVGGQQFSGQGKDSQSGGREMNDSESSMKGDTSSQPNVNNEYPANAGAGADVKTDSESKKFSNEGSSGATTADL</sequence>
<feature type="region of interest" description="Disordered" evidence="1">
    <location>
        <begin position="1"/>
        <end position="93"/>
    </location>
</feature>
<gene>
    <name evidence="2" type="ORF">RHTO0S_07e01068g</name>
</gene>
<dbReference type="OrthoDB" id="2526237at2759"/>
<feature type="compositionally biased region" description="Polar residues" evidence="1">
    <location>
        <begin position="82"/>
        <end position="93"/>
    </location>
</feature>
<proteinExistence type="predicted"/>
<evidence type="ECO:0000313" key="2">
    <source>
        <dbReference type="EMBL" id="CDR42554.1"/>
    </source>
</evidence>
<dbReference type="AlphaFoldDB" id="A0A061AYG1"/>
<name>A0A061AYG1_RHOTO</name>
<reference evidence="2" key="1">
    <citation type="journal article" date="2014" name="Genome Announc.">
        <title>Draft genome sequence of Rhodosporidium toruloides CECT1137, an oleaginous yeast of biotechnological interest.</title>
        <authorList>
            <person name="Morin N."/>
            <person name="Calcas X."/>
            <person name="Devillers H."/>
            <person name="Durrens P."/>
            <person name="Sherman D.J."/>
            <person name="Nicaud J.-M."/>
            <person name="Neuveglise C."/>
        </authorList>
    </citation>
    <scope>NUCLEOTIDE SEQUENCE</scope>
    <source>
        <strain evidence="2">CECT1137</strain>
    </source>
</reference>
<feature type="compositionally biased region" description="Polar residues" evidence="1">
    <location>
        <begin position="48"/>
        <end position="61"/>
    </location>
</feature>
<evidence type="ECO:0000256" key="1">
    <source>
        <dbReference type="SAM" id="MobiDB-lite"/>
    </source>
</evidence>
<organism evidence="2">
    <name type="scientific">Rhodotorula toruloides</name>
    <name type="common">Yeast</name>
    <name type="synonym">Rhodosporidium toruloides</name>
    <dbReference type="NCBI Taxonomy" id="5286"/>
    <lineage>
        <taxon>Eukaryota</taxon>
        <taxon>Fungi</taxon>
        <taxon>Dikarya</taxon>
        <taxon>Basidiomycota</taxon>
        <taxon>Pucciniomycotina</taxon>
        <taxon>Microbotryomycetes</taxon>
        <taxon>Sporidiobolales</taxon>
        <taxon>Sporidiobolaceae</taxon>
        <taxon>Rhodotorula</taxon>
    </lineage>
</organism>
<dbReference type="EMBL" id="LK052942">
    <property type="protein sequence ID" value="CDR42554.1"/>
    <property type="molecule type" value="Genomic_DNA"/>
</dbReference>
<protein>
    <submittedName>
        <fullName evidence="2">RHTO0S07e01068g1_1</fullName>
    </submittedName>
</protein>
<accession>A0A061AYG1</accession>
<feature type="compositionally biased region" description="Basic and acidic residues" evidence="1">
    <location>
        <begin position="71"/>
        <end position="81"/>
    </location>
</feature>